<feature type="compositionally biased region" description="Low complexity" evidence="1">
    <location>
        <begin position="514"/>
        <end position="529"/>
    </location>
</feature>
<feature type="compositionally biased region" description="Polar residues" evidence="1">
    <location>
        <begin position="139"/>
        <end position="150"/>
    </location>
</feature>
<feature type="compositionally biased region" description="Low complexity" evidence="1">
    <location>
        <begin position="1701"/>
        <end position="1716"/>
    </location>
</feature>
<dbReference type="InterPro" id="IPR032715">
    <property type="entry name" value="NCOA6_TRADD-N"/>
</dbReference>
<feature type="compositionally biased region" description="Polar residues" evidence="1">
    <location>
        <begin position="595"/>
        <end position="608"/>
    </location>
</feature>
<feature type="compositionally biased region" description="Basic residues" evidence="1">
    <location>
        <begin position="934"/>
        <end position="949"/>
    </location>
</feature>
<feature type="compositionally biased region" description="Low complexity" evidence="1">
    <location>
        <begin position="1914"/>
        <end position="1925"/>
    </location>
</feature>
<dbReference type="Pfam" id="PF13820">
    <property type="entry name" value="NCOA6_TRADD-N"/>
    <property type="match status" value="1"/>
</dbReference>
<dbReference type="EMBL" id="CP012523">
    <property type="protein sequence ID" value="ALC38286.1"/>
    <property type="molecule type" value="Genomic_DNA"/>
</dbReference>
<organism evidence="3 4">
    <name type="scientific">Drosophila busckii</name>
    <name type="common">Fruit fly</name>
    <dbReference type="NCBI Taxonomy" id="30019"/>
    <lineage>
        <taxon>Eukaryota</taxon>
        <taxon>Metazoa</taxon>
        <taxon>Ecdysozoa</taxon>
        <taxon>Arthropoda</taxon>
        <taxon>Hexapoda</taxon>
        <taxon>Insecta</taxon>
        <taxon>Pterygota</taxon>
        <taxon>Neoptera</taxon>
        <taxon>Endopterygota</taxon>
        <taxon>Diptera</taxon>
        <taxon>Brachycera</taxon>
        <taxon>Muscomorpha</taxon>
        <taxon>Ephydroidea</taxon>
        <taxon>Drosophilidae</taxon>
        <taxon>Drosophila</taxon>
    </lineage>
</organism>
<name>A0A0M5J5Q5_DROBS</name>
<evidence type="ECO:0000259" key="2">
    <source>
        <dbReference type="Pfam" id="PF13820"/>
    </source>
</evidence>
<feature type="region of interest" description="Disordered" evidence="1">
    <location>
        <begin position="485"/>
        <end position="608"/>
    </location>
</feature>
<feature type="compositionally biased region" description="Low complexity" evidence="1">
    <location>
        <begin position="1367"/>
        <end position="1385"/>
    </location>
</feature>
<feature type="compositionally biased region" description="Polar residues" evidence="1">
    <location>
        <begin position="1677"/>
        <end position="1693"/>
    </location>
</feature>
<feature type="region of interest" description="Disordered" evidence="1">
    <location>
        <begin position="1570"/>
        <end position="1723"/>
    </location>
</feature>
<feature type="region of interest" description="Disordered" evidence="1">
    <location>
        <begin position="117"/>
        <end position="170"/>
    </location>
</feature>
<feature type="compositionally biased region" description="Low complexity" evidence="1">
    <location>
        <begin position="485"/>
        <end position="505"/>
    </location>
</feature>
<feature type="compositionally biased region" description="Polar residues" evidence="1">
    <location>
        <begin position="923"/>
        <end position="932"/>
    </location>
</feature>
<feature type="compositionally biased region" description="Basic residues" evidence="1">
    <location>
        <begin position="1945"/>
        <end position="1954"/>
    </location>
</feature>
<accession>A0A0M5J5Q5</accession>
<reference evidence="3 4" key="1">
    <citation type="submission" date="2015-08" db="EMBL/GenBank/DDBJ databases">
        <title>Ancestral chromatin configuration constrains chromatin evolution on differentiating sex chromosomes in Drosophila.</title>
        <authorList>
            <person name="Zhou Q."/>
            <person name="Bachtrog D."/>
        </authorList>
    </citation>
    <scope>NUCLEOTIDE SEQUENCE [LARGE SCALE GENOMIC DNA]</scope>
    <source>
        <tissue evidence="3">Whole larvae</tissue>
    </source>
</reference>
<feature type="compositionally biased region" description="Polar residues" evidence="1">
    <location>
        <begin position="1402"/>
        <end position="1425"/>
    </location>
</feature>
<dbReference type="PANTHER" id="PTHR46007">
    <property type="entry name" value="MEDIATOR OF RNA POLYMERASE II TRANSCRIPTION SUBUNIT 12"/>
    <property type="match status" value="1"/>
</dbReference>
<sequence length="1954" mass="208212">MPLKQQLESSVRISVALPWDAALRLRQLAAEGNSTLRALGIVSVQPEGESVITLKFGAQDIKTKDNLNDVAGCSLGLVEAAGTSSNKAAITLGISHLTAPTFDGPSTSKAAYVQQQQQQQQQHAISNQHQVQLHRRSATFPQQKQMQAQHTLPLPPPLPQAPSAYSNAVTTPPVFKSPNTVCPMEGKVPLLPSPVSGGSVNVPRDFPFESMRQARVLQGRETTTINGVGPLPPPPNVTVKLLNNQATQNGEVIGTPSGASVSASSKPQFIHPPPPYPGMGPTSSTAASSTPSSNHTTSSTVAMVASNAAQNYHMPLSSANVAPAINSTGTASNNIAISSPLLVNLLQNDGNAMGSQMKSPLLTPTNPHSPIVSMSPSAQMIQSSSSPMRCTSATPSDFIMTQSGDNSSVSSPVVPSSPTGVGPGGSVIMRSIQHPQQQILLSPSSNGNMYSQGPPTHRFQHATALRHQQEANKQRQQGIQSRFMPPHQQQHFLSQQHPQTPQTPTDCFTNVNLQQPQQQIRQQQLRSALPLPPAPHPQQQRLMSMPLSSPQAQQLMVQGAQGGTSPIAHSPASSHHSMHSPLIGNHQHPLPPPSSTATNSPLTHTHPQQLQAKELTPIGNMLNAHLVPVAAVGNPQQLPPPPDYNQAAANSRWPALNKPMDSATKSSFQEFTRYQMQYNLQQQQQQINLSNGPIDSNEVLSNATATVVGDNTSNVTVDATATPQRQQHQQQLSMQPLGAQSNSQALANASGTGQALNDPLISLSDLDALTTNDLDALLPTLNCDLDSTLSLDDKNELESLLQDAKDLDLDLIEDNLSAVGMDRLGNVQQKQFIINPHTGDMEPMASDDSDTEAEQETLQLQQFQSNSMSSGGLSGYGGFNPGNDMLLPNNLFSEEDSNSVLSIPGSQQIMLAAGSDQERSRDSFASNKSVVSNRGRKAPQSKGIQKHQQHQLATPTQVMQMQQIQSITPSHSPRSCNSSPVIGVTGIGSSSSSPNLITTSGSTKKSKPNLLRDKLQQGVKERRAKDASTSVIPKVKRERSKGKAKVAATATVNSTADENIKLRLKLDNVDIPAPAYDQLQQPAQVNNAIMDANHLQHQQLSMQTQMLARSATQSQQQEQSLPLYNNFQQQNQASATGLNEPRVPPLQIRLRGKNSVVVKNTRKDPTITPIVGGKPMTKNHKPPPYMTAVQQLHLQKQQQQQQLAAAVTMLPSATTLKRVEITKVTTSSADSIPMTVTTSAATTTAITTLPIHGEKKTSVALPLTSTNIVNNVHELVSVSSSSTCSSTHTKPSNHHLPQQSTPNTTSSSSTNPLAVTTTSTTSTALVGSMQRNSPASNGSGTPGHVNNGGGEDSGIESMDALSEKSPHQQSSSSPIQIQQQQQQKQTALKQLGASTLAAPAPLTSQLPTTGSTMETAATGSNNNSQTKIQQMQHADDEIEKALAKMEGDFSDEFRSIMDSVVKEEGKTKTESVAGGDSFNLTTTMTLPINAKLNGEHNILEHDDLIKKLTDNMEAEADEKKAIAKPTTIVEATTEALPDERENINVGDLLTDIKEDGVYVKKEIMLNIEEEPARKQEDKNKEHSESLQPISIEIPAQPDGDTPRIRTRASSRLESPLDAPKASSSPEALQASSGAMGVTSRAIMRASSNPSPRLGTPTQVHNNNNYSSNSNKRRRQVSESGNNEAHNTDISAQNESKRTRISSGNSSTNAAEASEASLTKKIEIESSDSDEPLIEVAGKVRNSKAVVDEKHITRRNALHQQHQQMQQKLVCLSTVSSIPQKTQGKAQPQVPVSGSSCVTTLQASAANSNANSSNVVHATRGATAAAATNSINNCNTNNNNSIISNSSPTDEKIGTRRSVRASAAANKIIYGRSNAAAAAVAAAAVVEPKATPLKGLATPHVASGCASPANSGTHNANASNVNVESVAEARRKTRSAVGESNLSEGRRRRVSRDYK</sequence>
<dbReference type="PANTHER" id="PTHR46007:SF11">
    <property type="entry name" value="MEDIATOR OF RNA POLYMERASE II TRANSCRIPTION SUBUNIT 12"/>
    <property type="match status" value="1"/>
</dbReference>
<feature type="region of interest" description="Disordered" evidence="1">
    <location>
        <begin position="720"/>
        <end position="739"/>
    </location>
</feature>
<feature type="compositionally biased region" description="Acidic residues" evidence="1">
    <location>
        <begin position="845"/>
        <end position="855"/>
    </location>
</feature>
<feature type="compositionally biased region" description="Polar residues" evidence="1">
    <location>
        <begin position="257"/>
        <end position="267"/>
    </location>
</feature>
<feature type="domain" description="Nuclear receptor coactivator 6 TRADD-N" evidence="2">
    <location>
        <begin position="10"/>
        <end position="86"/>
    </location>
</feature>
<dbReference type="Proteomes" id="UP000494163">
    <property type="component" value="Chromosome 2L"/>
</dbReference>
<protein>
    <submittedName>
        <fullName evidence="3">Ncoa6</fullName>
    </submittedName>
</protein>
<feature type="region of interest" description="Disordered" evidence="1">
    <location>
        <begin position="1901"/>
        <end position="1954"/>
    </location>
</feature>
<feature type="region of interest" description="Disordered" evidence="1">
    <location>
        <begin position="837"/>
        <end position="856"/>
    </location>
</feature>
<feature type="region of interest" description="Disordered" evidence="1">
    <location>
        <begin position="249"/>
        <end position="299"/>
    </location>
</feature>
<feature type="compositionally biased region" description="Polar residues" evidence="1">
    <location>
        <begin position="1329"/>
        <end position="1339"/>
    </location>
</feature>
<feature type="compositionally biased region" description="Polar residues" evidence="1">
    <location>
        <begin position="546"/>
        <end position="556"/>
    </location>
</feature>
<feature type="compositionally biased region" description="Polar residues" evidence="1">
    <location>
        <begin position="950"/>
        <end position="959"/>
    </location>
</feature>
<feature type="region of interest" description="Disordered" evidence="1">
    <location>
        <begin position="985"/>
        <end position="1043"/>
    </location>
</feature>
<feature type="region of interest" description="Disordered" evidence="1">
    <location>
        <begin position="1282"/>
        <end position="1425"/>
    </location>
</feature>
<dbReference type="OMA" id="RDYPFES"/>
<evidence type="ECO:0000313" key="3">
    <source>
        <dbReference type="EMBL" id="ALC38286.1"/>
    </source>
</evidence>
<dbReference type="InterPro" id="IPR051647">
    <property type="entry name" value="Mediator_comp_sub12"/>
</dbReference>
<dbReference type="STRING" id="30019.A0A0M5J5Q5"/>
<feature type="compositionally biased region" description="Polar residues" evidence="1">
    <location>
        <begin position="1621"/>
        <end position="1632"/>
    </location>
</feature>
<feature type="compositionally biased region" description="Polar residues" evidence="1">
    <location>
        <begin position="1645"/>
        <end position="1660"/>
    </location>
</feature>
<feature type="compositionally biased region" description="Low complexity" evidence="1">
    <location>
        <begin position="1300"/>
        <end position="1326"/>
    </location>
</feature>
<evidence type="ECO:0000256" key="1">
    <source>
        <dbReference type="SAM" id="MobiDB-lite"/>
    </source>
</evidence>
<dbReference type="GO" id="GO:0016592">
    <property type="term" value="C:mediator complex"/>
    <property type="evidence" value="ECO:0007669"/>
    <property type="project" value="TreeGrafter"/>
</dbReference>
<feature type="compositionally biased region" description="Low complexity" evidence="1">
    <location>
        <begin position="565"/>
        <end position="581"/>
    </location>
</feature>
<feature type="compositionally biased region" description="Basic and acidic residues" evidence="1">
    <location>
        <begin position="1010"/>
        <end position="1026"/>
    </location>
</feature>
<feature type="region of interest" description="Disordered" evidence="1">
    <location>
        <begin position="912"/>
        <end position="959"/>
    </location>
</feature>
<evidence type="ECO:0000313" key="4">
    <source>
        <dbReference type="Proteomes" id="UP000494163"/>
    </source>
</evidence>
<keyword evidence="4" id="KW-1185">Reference proteome</keyword>
<gene>
    <name evidence="3" type="ORF">Dbus_chr2Lg371</name>
</gene>
<dbReference type="OrthoDB" id="5967287at2759"/>
<proteinExistence type="predicted"/>
<dbReference type="GO" id="GO:0003713">
    <property type="term" value="F:transcription coactivator activity"/>
    <property type="evidence" value="ECO:0007669"/>
    <property type="project" value="TreeGrafter"/>
</dbReference>
<feature type="compositionally biased region" description="Low complexity" evidence="1">
    <location>
        <begin position="985"/>
        <end position="1002"/>
    </location>
</feature>
<feature type="compositionally biased region" description="Basic residues" evidence="1">
    <location>
        <begin position="1034"/>
        <end position="1043"/>
    </location>
</feature>
<feature type="compositionally biased region" description="Low complexity" evidence="1">
    <location>
        <begin position="279"/>
        <end position="299"/>
    </location>
</feature>
<dbReference type="GO" id="GO:0045944">
    <property type="term" value="P:positive regulation of transcription by RNA polymerase II"/>
    <property type="evidence" value="ECO:0007669"/>
    <property type="project" value="TreeGrafter"/>
</dbReference>
<feature type="compositionally biased region" description="Basic and acidic residues" evidence="1">
    <location>
        <begin position="1570"/>
        <end position="1584"/>
    </location>
</feature>
<feature type="compositionally biased region" description="Low complexity" evidence="1">
    <location>
        <begin position="724"/>
        <end position="739"/>
    </location>
</feature>